<evidence type="ECO:0000256" key="3">
    <source>
        <dbReference type="ARBA" id="ARBA00023277"/>
    </source>
</evidence>
<reference evidence="11" key="2">
    <citation type="submission" date="2023-05" db="EMBL/GenBank/DDBJ databases">
        <authorList>
            <consortium name="Lawrence Berkeley National Laboratory"/>
            <person name="Steindorff A."/>
            <person name="Hensen N."/>
            <person name="Bonometti L."/>
            <person name="Westerberg I."/>
            <person name="Brannstrom I.O."/>
            <person name="Guillou S."/>
            <person name="Cros-Aarteil S."/>
            <person name="Calhoun S."/>
            <person name="Haridas S."/>
            <person name="Kuo A."/>
            <person name="Mondo S."/>
            <person name="Pangilinan J."/>
            <person name="Riley R."/>
            <person name="Labutti K."/>
            <person name="Andreopoulos B."/>
            <person name="Lipzen A."/>
            <person name="Chen C."/>
            <person name="Yanf M."/>
            <person name="Daum C."/>
            <person name="Ng V."/>
            <person name="Clum A."/>
            <person name="Ohm R."/>
            <person name="Martin F."/>
            <person name="Silar P."/>
            <person name="Natvig D."/>
            <person name="Lalanne C."/>
            <person name="Gautier V."/>
            <person name="Ament-Velasquez S.L."/>
            <person name="Kruys A."/>
            <person name="Hutchinson M.I."/>
            <person name="Powell A.J."/>
            <person name="Barry K."/>
            <person name="Miller A.N."/>
            <person name="Grigoriev I.V."/>
            <person name="Debuchy R."/>
            <person name="Gladieux P."/>
            <person name="Thoren M.H."/>
            <person name="Johannesson H."/>
        </authorList>
    </citation>
    <scope>NUCLEOTIDE SEQUENCE</scope>
    <source>
        <strain evidence="11">CBS 141.50</strain>
    </source>
</reference>
<keyword evidence="5" id="KW-0624">Polysaccharide degradation</keyword>
<evidence type="ECO:0000256" key="4">
    <source>
        <dbReference type="ARBA" id="ARBA00023295"/>
    </source>
</evidence>
<dbReference type="Pfam" id="PF17786">
    <property type="entry name" value="Mannosidase_ig"/>
    <property type="match status" value="1"/>
</dbReference>
<evidence type="ECO:0000313" key="12">
    <source>
        <dbReference type="Proteomes" id="UP001302676"/>
    </source>
</evidence>
<dbReference type="SUPFAM" id="SSF51445">
    <property type="entry name" value="(Trans)glycosidases"/>
    <property type="match status" value="1"/>
</dbReference>
<feature type="domain" description="Glycoside hydrolase family 2 immunoglobulin-like beta-sandwich" evidence="7">
    <location>
        <begin position="226"/>
        <end position="351"/>
    </location>
</feature>
<accession>A0AAN6UTS7</accession>
<dbReference type="InterPro" id="IPR017853">
    <property type="entry name" value="GH"/>
</dbReference>
<dbReference type="SUPFAM" id="SSF49303">
    <property type="entry name" value="beta-Galactosidase/glucuronidase domain"/>
    <property type="match status" value="3"/>
</dbReference>
<name>A0AAN6UTS7_9PEZI</name>
<keyword evidence="2 11" id="KW-0378">Hydrolase</keyword>
<dbReference type="GO" id="GO:0004553">
    <property type="term" value="F:hydrolase activity, hydrolyzing O-glycosyl compounds"/>
    <property type="evidence" value="ECO:0007669"/>
    <property type="project" value="InterPro"/>
</dbReference>
<dbReference type="Gene3D" id="2.60.40.10">
    <property type="entry name" value="Immunoglobulins"/>
    <property type="match status" value="3"/>
</dbReference>
<dbReference type="InterPro" id="IPR043534">
    <property type="entry name" value="EBDG/EBM"/>
</dbReference>
<dbReference type="Gene3D" id="3.20.20.80">
    <property type="entry name" value="Glycosidases"/>
    <property type="match status" value="1"/>
</dbReference>
<keyword evidence="12" id="KW-1185">Reference proteome</keyword>
<keyword evidence="3" id="KW-0119">Carbohydrate metabolism</keyword>
<dbReference type="PANTHER" id="PTHR43536">
    <property type="entry name" value="MANNOSYLGLYCOPROTEIN ENDO-BETA-MANNOSIDASE"/>
    <property type="match status" value="1"/>
</dbReference>
<dbReference type="InterPro" id="IPR041447">
    <property type="entry name" value="Mannosidase_ig"/>
</dbReference>
<evidence type="ECO:0000259" key="10">
    <source>
        <dbReference type="Pfam" id="PF22666"/>
    </source>
</evidence>
<evidence type="ECO:0000259" key="8">
    <source>
        <dbReference type="Pfam" id="PF17786"/>
    </source>
</evidence>
<dbReference type="PANTHER" id="PTHR43536:SF1">
    <property type="entry name" value="MANNOSYLGLYCOPROTEIN ENDO-BETA-MANNOSIDASE"/>
    <property type="match status" value="1"/>
</dbReference>
<evidence type="ECO:0000313" key="11">
    <source>
        <dbReference type="EMBL" id="KAK4139068.1"/>
    </source>
</evidence>
<dbReference type="GeneID" id="87819090"/>
<dbReference type="Pfam" id="PF00703">
    <property type="entry name" value="Glyco_hydro_2"/>
    <property type="match status" value="1"/>
</dbReference>
<feature type="domain" description="Beta-mannosidase-like galactose-binding" evidence="10">
    <location>
        <begin position="63"/>
        <end position="187"/>
    </location>
</feature>
<dbReference type="Pfam" id="PF18368">
    <property type="entry name" value="Ig_GlcNase"/>
    <property type="match status" value="1"/>
</dbReference>
<dbReference type="RefSeq" id="XP_062632439.1">
    <property type="nucleotide sequence ID" value="XM_062782477.1"/>
</dbReference>
<sequence>MTWKRAGTAALFALQLHSASASPFRPIVSSPGDTSTIPRWDLQSSAHTGDDLTTLSRPGVDTSAWHHVGVSRCTLMGCLVETGVYNEDKLFHSTNLQEVDEAQFAVPWIYRHEFALHHPTTKTGEHAEHDDRHFFLQTHGISSRADIWLNGKQVADKATQAGSYAGRDYDITALVAEHNALAIQVYPTDYYYDFALGWVDWNPWPADNGTGVWRDVEIKQTGPVRLEPLRVVTELGEKLGDEPAKVTLKAKAHNLKNATVHVEAEAVIVLDGEEYLGNRPLVVRKTVTLKPFSATDVVLSATIDKPRIWWPRQWGEQPLYTAKLTVTPSSDTKGKKNAPIFDHASTTFGLRTVTKTLAHDDTTFHINHRRFQVIGAGYSPNLFLRSSPAQYETELAYVLDLGLNTIRLEGKNEHPELYALADKLGLMIMAGWECCDKWEAWSYNTDLAVDPVPVWDKADYAISRQSTVHEAAMMQTHPSLLAYLIGSDYWPNDKATKGYIDAFHAADWQVPIVASASKRGYPNSLGPSGLKMDGPYDWVPPGYWWDVAPSEDRLGAAFGFGSELGSGVGTPELGSLRKFLSESDLDDLWKHPNKSLYHMSRKGSSFETREIYNAGLFHRWGKPTSLSDYLFKAQITDYEATRSQFDAVTARWNADDRPATGLIYWMLNNAWPSLHWNLWDYYLRPAGGYFGAKTATRLENVVFDYHKKGVWLINRSQDKTGNRTVQVEIINKRGKLLHHDTIAVTTQPNTSKHIFSLAKVLARVNTDVVFIKFLLNQESLNHDDKHTVLSRNVYWDAHTSDILDWDNSDWYFTPVTSYSDYTPLNTLAPATVHTDATTTIPHHQHDKSSAGVVEVVHVELENKSPVPAFFISLALVDGKGEDVLPVRWSENYVTLWPGERVSVKAEVLGGWRGGVGRVEGIVVRAKNVAERVVGV</sequence>
<reference evidence="11" key="1">
    <citation type="journal article" date="2023" name="Mol. Phylogenet. Evol.">
        <title>Genome-scale phylogeny and comparative genomics of the fungal order Sordariales.</title>
        <authorList>
            <person name="Hensen N."/>
            <person name="Bonometti L."/>
            <person name="Westerberg I."/>
            <person name="Brannstrom I.O."/>
            <person name="Guillou S."/>
            <person name="Cros-Aarteil S."/>
            <person name="Calhoun S."/>
            <person name="Haridas S."/>
            <person name="Kuo A."/>
            <person name="Mondo S."/>
            <person name="Pangilinan J."/>
            <person name="Riley R."/>
            <person name="LaButti K."/>
            <person name="Andreopoulos B."/>
            <person name="Lipzen A."/>
            <person name="Chen C."/>
            <person name="Yan M."/>
            <person name="Daum C."/>
            <person name="Ng V."/>
            <person name="Clum A."/>
            <person name="Steindorff A."/>
            <person name="Ohm R.A."/>
            <person name="Martin F."/>
            <person name="Silar P."/>
            <person name="Natvig D.O."/>
            <person name="Lalanne C."/>
            <person name="Gautier V."/>
            <person name="Ament-Velasquez S.L."/>
            <person name="Kruys A."/>
            <person name="Hutchinson M.I."/>
            <person name="Powell A.J."/>
            <person name="Barry K."/>
            <person name="Miller A.N."/>
            <person name="Grigoriev I.V."/>
            <person name="Debuchy R."/>
            <person name="Gladieux P."/>
            <person name="Hiltunen Thoren M."/>
            <person name="Johannesson H."/>
        </authorList>
    </citation>
    <scope>NUCLEOTIDE SEQUENCE</scope>
    <source>
        <strain evidence="11">CBS 141.50</strain>
    </source>
</reference>
<dbReference type="InterPro" id="IPR008979">
    <property type="entry name" value="Galactose-bd-like_sf"/>
</dbReference>
<evidence type="ECO:0000259" key="9">
    <source>
        <dbReference type="Pfam" id="PF18368"/>
    </source>
</evidence>
<dbReference type="Proteomes" id="UP001302676">
    <property type="component" value="Unassembled WGS sequence"/>
</dbReference>
<dbReference type="AlphaFoldDB" id="A0AAN6UTS7"/>
<proteinExistence type="inferred from homology"/>
<keyword evidence="4" id="KW-0326">Glycosidase</keyword>
<dbReference type="Gene3D" id="2.60.120.260">
    <property type="entry name" value="Galactose-binding domain-like"/>
    <property type="match status" value="1"/>
</dbReference>
<dbReference type="InterPro" id="IPR013783">
    <property type="entry name" value="Ig-like_fold"/>
</dbReference>
<keyword evidence="6" id="KW-0732">Signal</keyword>
<dbReference type="GO" id="GO:0000272">
    <property type="term" value="P:polysaccharide catabolic process"/>
    <property type="evidence" value="ECO:0007669"/>
    <property type="project" value="UniProtKB-KW"/>
</dbReference>
<feature type="domain" description="Mannosidase Ig/CBM-like" evidence="8">
    <location>
        <begin position="710"/>
        <end position="795"/>
    </location>
</feature>
<evidence type="ECO:0000256" key="2">
    <source>
        <dbReference type="ARBA" id="ARBA00022801"/>
    </source>
</evidence>
<dbReference type="Pfam" id="PF22666">
    <property type="entry name" value="Glyco_hydro_2_N2"/>
    <property type="match status" value="1"/>
</dbReference>
<gene>
    <name evidence="11" type="ORF">C8A04DRAFT_33474</name>
</gene>
<organism evidence="11 12">
    <name type="scientific">Dichotomopilus funicola</name>
    <dbReference type="NCBI Taxonomy" id="1934379"/>
    <lineage>
        <taxon>Eukaryota</taxon>
        <taxon>Fungi</taxon>
        <taxon>Dikarya</taxon>
        <taxon>Ascomycota</taxon>
        <taxon>Pezizomycotina</taxon>
        <taxon>Sordariomycetes</taxon>
        <taxon>Sordariomycetidae</taxon>
        <taxon>Sordariales</taxon>
        <taxon>Chaetomiaceae</taxon>
        <taxon>Dichotomopilus</taxon>
    </lineage>
</organism>
<comment type="similarity">
    <text evidence="1">Belongs to the glycosyl hydrolase 2 family.</text>
</comment>
<dbReference type="InterPro" id="IPR006102">
    <property type="entry name" value="Ig-like_GH2"/>
</dbReference>
<evidence type="ECO:0000256" key="6">
    <source>
        <dbReference type="SAM" id="SignalP"/>
    </source>
</evidence>
<dbReference type="SUPFAM" id="SSF49785">
    <property type="entry name" value="Galactose-binding domain-like"/>
    <property type="match status" value="1"/>
</dbReference>
<evidence type="ECO:0000259" key="7">
    <source>
        <dbReference type="Pfam" id="PF00703"/>
    </source>
</evidence>
<feature type="domain" description="Exo-beta-D-glucosaminidase Ig-fold" evidence="9">
    <location>
        <begin position="810"/>
        <end position="914"/>
    </location>
</feature>
<comment type="caution">
    <text evidence="11">The sequence shown here is derived from an EMBL/GenBank/DDBJ whole genome shotgun (WGS) entry which is preliminary data.</text>
</comment>
<dbReference type="InterPro" id="IPR036156">
    <property type="entry name" value="Beta-gal/glucu_dom_sf"/>
</dbReference>
<evidence type="ECO:0000256" key="5">
    <source>
        <dbReference type="ARBA" id="ARBA00023326"/>
    </source>
</evidence>
<dbReference type="InterPro" id="IPR041351">
    <property type="entry name" value="Ig_GlcNase"/>
</dbReference>
<dbReference type="EMBL" id="MU853715">
    <property type="protein sequence ID" value="KAK4139068.1"/>
    <property type="molecule type" value="Genomic_DNA"/>
</dbReference>
<dbReference type="InterPro" id="IPR054593">
    <property type="entry name" value="Beta-mannosidase-like_N2"/>
</dbReference>
<evidence type="ECO:0000256" key="1">
    <source>
        <dbReference type="ARBA" id="ARBA00007401"/>
    </source>
</evidence>
<feature type="signal peptide" evidence="6">
    <location>
        <begin position="1"/>
        <end position="21"/>
    </location>
</feature>
<protein>
    <submittedName>
        <fullName evidence="11">Glycoside hydrolase</fullName>
    </submittedName>
</protein>
<feature type="chain" id="PRO_5043016855" evidence="6">
    <location>
        <begin position="22"/>
        <end position="935"/>
    </location>
</feature>